<evidence type="ECO:0000256" key="1">
    <source>
        <dbReference type="SAM" id="SignalP"/>
    </source>
</evidence>
<feature type="chain" id="PRO_5042290436" evidence="1">
    <location>
        <begin position="28"/>
        <end position="364"/>
    </location>
</feature>
<proteinExistence type="predicted"/>
<evidence type="ECO:0000313" key="3">
    <source>
        <dbReference type="EMBL" id="MDV6309172.1"/>
    </source>
</evidence>
<dbReference type="InterPro" id="IPR003399">
    <property type="entry name" value="Mce/MlaD"/>
</dbReference>
<dbReference type="RefSeq" id="WP_006435716.1">
    <property type="nucleotide sequence ID" value="NZ_CP091855.1"/>
</dbReference>
<feature type="signal peptide" evidence="1">
    <location>
        <begin position="1"/>
        <end position="27"/>
    </location>
</feature>
<dbReference type="GeneID" id="77171216"/>
<dbReference type="PROSITE" id="PS51257">
    <property type="entry name" value="PROKAR_LIPOPROTEIN"/>
    <property type="match status" value="1"/>
</dbReference>
<dbReference type="EMBL" id="JAWLKH010000008">
    <property type="protein sequence ID" value="MDV6312196.1"/>
    <property type="molecule type" value="Genomic_DNA"/>
</dbReference>
<dbReference type="Proteomes" id="UP001185779">
    <property type="component" value="Unassembled WGS sequence"/>
</dbReference>
<dbReference type="Pfam" id="PF02470">
    <property type="entry name" value="MlaD"/>
    <property type="match status" value="1"/>
</dbReference>
<feature type="domain" description="Mce/MlaD" evidence="2">
    <location>
        <begin position="38"/>
        <end position="108"/>
    </location>
</feature>
<evidence type="ECO:0000313" key="6">
    <source>
        <dbReference type="Proteomes" id="UP001185922"/>
    </source>
</evidence>
<evidence type="ECO:0000259" key="2">
    <source>
        <dbReference type="Pfam" id="PF02470"/>
    </source>
</evidence>
<evidence type="ECO:0000313" key="5">
    <source>
        <dbReference type="Proteomes" id="UP001185779"/>
    </source>
</evidence>
<reference evidence="4 5" key="1">
    <citation type="submission" date="2023-10" db="EMBL/GenBank/DDBJ databases">
        <title>Development of a sustainable strategy for remediation of hydrocarbon-contaminated territories based on the waste exchange concept.</title>
        <authorList>
            <person name="Krivoruchko A."/>
        </authorList>
    </citation>
    <scope>NUCLEOTIDE SEQUENCE</scope>
    <source>
        <strain evidence="3 5">IEGM 1266</strain>
        <strain evidence="4">IEGM 1279</strain>
    </source>
</reference>
<gene>
    <name evidence="3" type="ORF">R3P94_18015</name>
    <name evidence="4" type="ORF">R3Q15_09930</name>
</gene>
<evidence type="ECO:0000313" key="4">
    <source>
        <dbReference type="EMBL" id="MDV6312196.1"/>
    </source>
</evidence>
<dbReference type="EMBL" id="JAWLKI010000023">
    <property type="protein sequence ID" value="MDV6309172.1"/>
    <property type="molecule type" value="Genomic_DNA"/>
</dbReference>
<name>A0AAE4U8B5_9ACTN</name>
<dbReference type="InterPro" id="IPR052336">
    <property type="entry name" value="MlaD_Phospholipid_Transporter"/>
</dbReference>
<keyword evidence="5" id="KW-1185">Reference proteome</keyword>
<dbReference type="Proteomes" id="UP001185922">
    <property type="component" value="Unassembled WGS sequence"/>
</dbReference>
<keyword evidence="1" id="KW-0732">Signal</keyword>
<dbReference type="PANTHER" id="PTHR33371:SF4">
    <property type="entry name" value="INTERMEMBRANE PHOSPHOLIPID TRANSPORT SYSTEM BINDING PROTEIN MLAD"/>
    <property type="match status" value="1"/>
</dbReference>
<dbReference type="PANTHER" id="PTHR33371">
    <property type="entry name" value="INTERMEMBRANE PHOSPHOLIPID TRANSPORT SYSTEM BINDING PROTEIN MLAD-RELATED"/>
    <property type="match status" value="1"/>
</dbReference>
<organism evidence="4 6">
    <name type="scientific">Gordonia amicalis</name>
    <dbReference type="NCBI Taxonomy" id="89053"/>
    <lineage>
        <taxon>Bacteria</taxon>
        <taxon>Bacillati</taxon>
        <taxon>Actinomycetota</taxon>
        <taxon>Actinomycetes</taxon>
        <taxon>Mycobacteriales</taxon>
        <taxon>Gordoniaceae</taxon>
        <taxon>Gordonia</taxon>
    </lineage>
</organism>
<comment type="caution">
    <text evidence="4">The sequence shown here is derived from an EMBL/GenBank/DDBJ whole genome shotgun (WGS) entry which is preliminary data.</text>
</comment>
<protein>
    <submittedName>
        <fullName evidence="4">MlaD family protein</fullName>
    </submittedName>
</protein>
<sequence length="364" mass="38166">MMRRPNLGIIGVVAALALSGCAGTALAADELPPTTGEFCAEMPDVTGLYADNPVTQMGYRIGRVAAVQPRGDRVLVTFEIDTPRAIPADVKAVIRSKSLLADRSLELVGNYASGPRLTGDRCIALTNSYTPKTISEISASAADFVDDLAPAGEGQNVRGAVTGLADALRGVGPHARDVMTNAAEAAQNPDKVIADIGSVISDMAPLSEDALKNWGAIESILTQAPNILEVGTELWTGATELTKGVAWTVATLYDIERNYGGDIWPVVHGPVTQAISLAAARAPDISSLVSTIPAVAQAVRQQTHGQGRGFSVRYTPPTVRVSDVSPELCAQANRLRPNTCTRRGAVSEFRGDALLDMVLLGGRS</sequence>
<dbReference type="AlphaFoldDB" id="A0AAE4U8B5"/>
<accession>A0AAE4U8B5</accession>